<evidence type="ECO:0000256" key="6">
    <source>
        <dbReference type="ARBA" id="ARBA00023136"/>
    </source>
</evidence>
<feature type="transmembrane region" description="Helical" evidence="7">
    <location>
        <begin position="74"/>
        <end position="98"/>
    </location>
</feature>
<evidence type="ECO:0000313" key="8">
    <source>
        <dbReference type="EMBL" id="MCR1899406.1"/>
    </source>
</evidence>
<organism evidence="8 9">
    <name type="scientific">Irregularibacter muris</name>
    <dbReference type="NCBI Taxonomy" id="1796619"/>
    <lineage>
        <taxon>Bacteria</taxon>
        <taxon>Bacillati</taxon>
        <taxon>Bacillota</taxon>
        <taxon>Clostridia</taxon>
        <taxon>Eubacteriales</taxon>
        <taxon>Eubacteriaceae</taxon>
        <taxon>Irregularibacter</taxon>
    </lineage>
</organism>
<sequence length="173" mass="18651">MKLINIFLVFLKIGAFSFGGGYAMIPFIQREIIVKNGWLDIKEFLDIIAIAEVTPGPIAVNSATFVGYKYGGLIGSIVATLAIISVSFILIVIISRIYDKFKQSNTVKAVFLGIRPTILGLILSAAVTVGKSAFTGTQSILIALVIFIAVYKYKLHPIIAILSSGVMGVLLIR</sequence>
<dbReference type="GO" id="GO:0015109">
    <property type="term" value="F:chromate transmembrane transporter activity"/>
    <property type="evidence" value="ECO:0007669"/>
    <property type="project" value="InterPro"/>
</dbReference>
<dbReference type="InterPro" id="IPR003370">
    <property type="entry name" value="Chromate_transpt"/>
</dbReference>
<evidence type="ECO:0000256" key="3">
    <source>
        <dbReference type="ARBA" id="ARBA00022475"/>
    </source>
</evidence>
<dbReference type="Pfam" id="PF02417">
    <property type="entry name" value="Chromate_transp"/>
    <property type="match status" value="1"/>
</dbReference>
<dbReference type="PANTHER" id="PTHR43663">
    <property type="entry name" value="CHROMATE TRANSPORT PROTEIN-RELATED"/>
    <property type="match status" value="1"/>
</dbReference>
<evidence type="ECO:0000256" key="7">
    <source>
        <dbReference type="SAM" id="Phobius"/>
    </source>
</evidence>
<keyword evidence="9" id="KW-1185">Reference proteome</keyword>
<comment type="subcellular location">
    <subcellularLocation>
        <location evidence="1">Cell membrane</location>
        <topology evidence="1">Multi-pass membrane protein</topology>
    </subcellularLocation>
</comment>
<evidence type="ECO:0000256" key="1">
    <source>
        <dbReference type="ARBA" id="ARBA00004651"/>
    </source>
</evidence>
<dbReference type="GO" id="GO:0005886">
    <property type="term" value="C:plasma membrane"/>
    <property type="evidence" value="ECO:0007669"/>
    <property type="project" value="UniProtKB-SubCell"/>
</dbReference>
<dbReference type="PANTHER" id="PTHR43663:SF1">
    <property type="entry name" value="CHROMATE TRANSPORTER"/>
    <property type="match status" value="1"/>
</dbReference>
<keyword evidence="4 7" id="KW-0812">Transmembrane</keyword>
<dbReference type="EMBL" id="JANKAS010000009">
    <property type="protein sequence ID" value="MCR1899406.1"/>
    <property type="molecule type" value="Genomic_DNA"/>
</dbReference>
<evidence type="ECO:0000256" key="2">
    <source>
        <dbReference type="ARBA" id="ARBA00005262"/>
    </source>
</evidence>
<evidence type="ECO:0000256" key="5">
    <source>
        <dbReference type="ARBA" id="ARBA00022989"/>
    </source>
</evidence>
<dbReference type="RefSeq" id="WP_257531743.1">
    <property type="nucleotide sequence ID" value="NZ_JANKAS010000009.1"/>
</dbReference>
<evidence type="ECO:0000256" key="4">
    <source>
        <dbReference type="ARBA" id="ARBA00022692"/>
    </source>
</evidence>
<proteinExistence type="inferred from homology"/>
<accession>A0AAE3HF18</accession>
<comment type="caution">
    <text evidence="8">The sequence shown here is derived from an EMBL/GenBank/DDBJ whole genome shotgun (WGS) entry which is preliminary data.</text>
</comment>
<gene>
    <name evidence="8" type="ORF">NSA47_10465</name>
</gene>
<reference evidence="8" key="1">
    <citation type="submission" date="2022-07" db="EMBL/GenBank/DDBJ databases">
        <title>Enhanced cultured diversity of the mouse gut microbiota enables custom-made synthetic communities.</title>
        <authorList>
            <person name="Afrizal A."/>
        </authorList>
    </citation>
    <scope>NUCLEOTIDE SEQUENCE</scope>
    <source>
        <strain evidence="8">DSM 28593</strain>
    </source>
</reference>
<keyword evidence="5 7" id="KW-1133">Transmembrane helix</keyword>
<feature type="transmembrane region" description="Helical" evidence="7">
    <location>
        <begin position="118"/>
        <end position="149"/>
    </location>
</feature>
<evidence type="ECO:0000313" key="9">
    <source>
        <dbReference type="Proteomes" id="UP001205748"/>
    </source>
</evidence>
<dbReference type="InterPro" id="IPR052518">
    <property type="entry name" value="CHR_Transporter"/>
</dbReference>
<dbReference type="Proteomes" id="UP001205748">
    <property type="component" value="Unassembled WGS sequence"/>
</dbReference>
<name>A0AAE3HF18_9FIRM</name>
<protein>
    <submittedName>
        <fullName evidence="8">Chromate transporter</fullName>
    </submittedName>
</protein>
<keyword evidence="3" id="KW-1003">Cell membrane</keyword>
<feature type="transmembrane region" description="Helical" evidence="7">
    <location>
        <begin position="6"/>
        <end position="25"/>
    </location>
</feature>
<comment type="similarity">
    <text evidence="2">Belongs to the chromate ion transporter (CHR) (TC 2.A.51) family.</text>
</comment>
<dbReference type="AlphaFoldDB" id="A0AAE3HF18"/>
<keyword evidence="6 7" id="KW-0472">Membrane</keyword>